<dbReference type="InterPro" id="IPR007344">
    <property type="entry name" value="GrpB/CoaE"/>
</dbReference>
<protein>
    <submittedName>
        <fullName evidence="1">GrpB-like predicted nucleotidyltransferase (UPF0157 family)</fullName>
    </submittedName>
</protein>
<accession>A0A7W4YC38</accession>
<dbReference type="RefSeq" id="WP_183297372.1">
    <property type="nucleotide sequence ID" value="NZ_JACHVX010000005.1"/>
</dbReference>
<dbReference type="Gene3D" id="3.30.460.10">
    <property type="entry name" value="Beta Polymerase, domain 2"/>
    <property type="match status" value="1"/>
</dbReference>
<name>A0A7W4YC38_9CELL</name>
<proteinExistence type="predicted"/>
<dbReference type="PANTHER" id="PTHR34822:SF1">
    <property type="entry name" value="GRPB FAMILY PROTEIN"/>
    <property type="match status" value="1"/>
</dbReference>
<evidence type="ECO:0000313" key="2">
    <source>
        <dbReference type="Proteomes" id="UP000518206"/>
    </source>
</evidence>
<dbReference type="EMBL" id="JACHVX010000005">
    <property type="protein sequence ID" value="MBB2924610.1"/>
    <property type="molecule type" value="Genomic_DNA"/>
</dbReference>
<dbReference type="AlphaFoldDB" id="A0A7W4YC38"/>
<dbReference type="PANTHER" id="PTHR34822">
    <property type="entry name" value="GRPB DOMAIN PROTEIN (AFU_ORTHOLOGUE AFUA_1G01530)"/>
    <property type="match status" value="1"/>
</dbReference>
<keyword evidence="1" id="KW-0808">Transferase</keyword>
<comment type="caution">
    <text evidence="1">The sequence shown here is derived from an EMBL/GenBank/DDBJ whole genome shotgun (WGS) entry which is preliminary data.</text>
</comment>
<reference evidence="1 2" key="2">
    <citation type="submission" date="2020-08" db="EMBL/GenBank/DDBJ databases">
        <authorList>
            <person name="Partida-Martinez L."/>
            <person name="Huntemann M."/>
            <person name="Clum A."/>
            <person name="Wang J."/>
            <person name="Palaniappan K."/>
            <person name="Ritter S."/>
            <person name="Chen I.-M."/>
            <person name="Stamatis D."/>
            <person name="Reddy T."/>
            <person name="O'Malley R."/>
            <person name="Daum C."/>
            <person name="Shapiro N."/>
            <person name="Ivanova N."/>
            <person name="Kyrpides N."/>
            <person name="Woyke T."/>
        </authorList>
    </citation>
    <scope>NUCLEOTIDE SEQUENCE [LARGE SCALE GENOMIC DNA]</scope>
    <source>
        <strain evidence="1 2">RAS26</strain>
    </source>
</reference>
<organism evidence="1 2">
    <name type="scientific">Cellulomonas cellasea</name>
    <dbReference type="NCBI Taxonomy" id="43670"/>
    <lineage>
        <taxon>Bacteria</taxon>
        <taxon>Bacillati</taxon>
        <taxon>Actinomycetota</taxon>
        <taxon>Actinomycetes</taxon>
        <taxon>Micrococcales</taxon>
        <taxon>Cellulomonadaceae</taxon>
        <taxon>Cellulomonas</taxon>
    </lineage>
</organism>
<dbReference type="GO" id="GO:0016740">
    <property type="term" value="F:transferase activity"/>
    <property type="evidence" value="ECO:0007669"/>
    <property type="project" value="UniProtKB-KW"/>
</dbReference>
<sequence>MVSAADIVRHYPDDPDGIEWVTPQPPRPITVTAHDPAWATAYDGLAARVRRALGDGVLALDHVGSTSVPGLDAKPIIDLDLTVADSTDEPAYRTALEAEGFTLSLRERAWHEHRVFAHAEPRAHLHVWSPDCPEVVRHRLFRDWLREHPADRAAYAAAKHAAVDRLTAAGGGSGMDYNALKAPVVHEILGRVFRAHGLL</sequence>
<evidence type="ECO:0000313" key="1">
    <source>
        <dbReference type="EMBL" id="MBB2924610.1"/>
    </source>
</evidence>
<gene>
    <name evidence="1" type="ORF">FHR80_003543</name>
</gene>
<dbReference type="Proteomes" id="UP000518206">
    <property type="component" value="Unassembled WGS sequence"/>
</dbReference>
<dbReference type="Pfam" id="PF04229">
    <property type="entry name" value="GrpB"/>
    <property type="match status" value="1"/>
</dbReference>
<reference evidence="1 2" key="1">
    <citation type="submission" date="2020-08" db="EMBL/GenBank/DDBJ databases">
        <title>The Agave Microbiome: Exploring the role of microbial communities in plant adaptations to desert environments.</title>
        <authorList>
            <person name="Partida-Martinez L.P."/>
        </authorList>
    </citation>
    <scope>NUCLEOTIDE SEQUENCE [LARGE SCALE GENOMIC DNA]</scope>
    <source>
        <strain evidence="1 2">RAS26</strain>
    </source>
</reference>
<dbReference type="SUPFAM" id="SSF81301">
    <property type="entry name" value="Nucleotidyltransferase"/>
    <property type="match status" value="1"/>
</dbReference>
<dbReference type="InterPro" id="IPR043519">
    <property type="entry name" value="NT_sf"/>
</dbReference>